<organism evidence="1 2">
    <name type="scientific">Zingiber officinale</name>
    <name type="common">Ginger</name>
    <name type="synonym">Amomum zingiber</name>
    <dbReference type="NCBI Taxonomy" id="94328"/>
    <lineage>
        <taxon>Eukaryota</taxon>
        <taxon>Viridiplantae</taxon>
        <taxon>Streptophyta</taxon>
        <taxon>Embryophyta</taxon>
        <taxon>Tracheophyta</taxon>
        <taxon>Spermatophyta</taxon>
        <taxon>Magnoliopsida</taxon>
        <taxon>Liliopsida</taxon>
        <taxon>Zingiberales</taxon>
        <taxon>Zingiberaceae</taxon>
        <taxon>Zingiber</taxon>
    </lineage>
</organism>
<dbReference type="Proteomes" id="UP000734854">
    <property type="component" value="Unassembled WGS sequence"/>
</dbReference>
<gene>
    <name evidence="1" type="ORF">ZIOFF_018853</name>
</gene>
<sequence>MWLTPITSNNKALKMIKLLFEFDVTISNNFMLGITIKRYITFTIILQSDELISITSHMTCASTIQVPFISHSFTFQPYLFTKINKYFCYPNFNRVSKILCNVIAFYE</sequence>
<protein>
    <submittedName>
        <fullName evidence="1">Uncharacterized protein</fullName>
    </submittedName>
</protein>
<comment type="caution">
    <text evidence="1">The sequence shown here is derived from an EMBL/GenBank/DDBJ whole genome shotgun (WGS) entry which is preliminary data.</text>
</comment>
<dbReference type="AlphaFoldDB" id="A0A8J5LB97"/>
<proteinExistence type="predicted"/>
<evidence type="ECO:0000313" key="1">
    <source>
        <dbReference type="EMBL" id="KAG6521727.1"/>
    </source>
</evidence>
<evidence type="ECO:0000313" key="2">
    <source>
        <dbReference type="Proteomes" id="UP000734854"/>
    </source>
</evidence>
<keyword evidence="2" id="KW-1185">Reference proteome</keyword>
<accession>A0A8J5LB97</accession>
<name>A0A8J5LB97_ZINOF</name>
<reference evidence="1 2" key="1">
    <citation type="submission" date="2020-08" db="EMBL/GenBank/DDBJ databases">
        <title>Plant Genome Project.</title>
        <authorList>
            <person name="Zhang R.-G."/>
        </authorList>
    </citation>
    <scope>NUCLEOTIDE SEQUENCE [LARGE SCALE GENOMIC DNA]</scope>
    <source>
        <tissue evidence="1">Rhizome</tissue>
    </source>
</reference>
<dbReference type="EMBL" id="JACMSC010000005">
    <property type="protein sequence ID" value="KAG6521727.1"/>
    <property type="molecule type" value="Genomic_DNA"/>
</dbReference>